<evidence type="ECO:0000313" key="1">
    <source>
        <dbReference type="EMBL" id="SFS07941.1"/>
    </source>
</evidence>
<dbReference type="InterPro" id="IPR009229">
    <property type="entry name" value="AgrD"/>
</dbReference>
<dbReference type="AlphaFoldDB" id="A0A1I6LWU8"/>
<keyword evidence="2" id="KW-1185">Reference proteome</keyword>
<dbReference type="NCBIfam" id="TIGR04223">
    <property type="entry name" value="quorum_AgrD"/>
    <property type="match status" value="1"/>
</dbReference>
<accession>A0A1I6LWU8</accession>
<gene>
    <name evidence="1" type="ORF">SAMN05661086_03631</name>
</gene>
<dbReference type="STRING" id="37658.SAMN05661086_03631"/>
<dbReference type="OrthoDB" id="1922077at2"/>
<name>A0A1I6LWU8_9FIRM</name>
<protein>
    <submittedName>
        <fullName evidence="1">Cyclic lactone autoinducer peptide</fullName>
    </submittedName>
</protein>
<proteinExistence type="predicted"/>
<dbReference type="EMBL" id="FOYZ01000023">
    <property type="protein sequence ID" value="SFS07941.1"/>
    <property type="molecule type" value="Genomic_DNA"/>
</dbReference>
<dbReference type="Proteomes" id="UP000199659">
    <property type="component" value="Unassembled WGS sequence"/>
</dbReference>
<reference evidence="1 2" key="1">
    <citation type="submission" date="2016-10" db="EMBL/GenBank/DDBJ databases">
        <authorList>
            <person name="de Groot N.N."/>
        </authorList>
    </citation>
    <scope>NUCLEOTIDE SEQUENCE [LARGE SCALE GENOMIC DNA]</scope>
    <source>
        <strain evidence="1 2">743A</strain>
    </source>
</reference>
<organism evidence="1 2">
    <name type="scientific">Anaeromicropila populeti</name>
    <dbReference type="NCBI Taxonomy" id="37658"/>
    <lineage>
        <taxon>Bacteria</taxon>
        <taxon>Bacillati</taxon>
        <taxon>Bacillota</taxon>
        <taxon>Clostridia</taxon>
        <taxon>Lachnospirales</taxon>
        <taxon>Lachnospiraceae</taxon>
        <taxon>Anaeromicropila</taxon>
    </lineage>
</organism>
<dbReference type="RefSeq" id="WP_143099216.1">
    <property type="nucleotide sequence ID" value="NZ_FOYZ01000023.1"/>
</dbReference>
<evidence type="ECO:0000313" key="2">
    <source>
        <dbReference type="Proteomes" id="UP000199659"/>
    </source>
</evidence>
<sequence length="46" mass="5318">MKGEKVSKAIIRIAERVVKDNINTACFWVLYQPKIPQSALKKFNIK</sequence>